<dbReference type="STRING" id="1484693.RS694_11230"/>
<feature type="domain" description="HTH luxR-type" evidence="4">
    <location>
        <begin position="190"/>
        <end position="255"/>
    </location>
</feature>
<dbReference type="SMART" id="SM00421">
    <property type="entry name" value="HTH_LUXR"/>
    <property type="match status" value="1"/>
</dbReference>
<dbReference type="Gene3D" id="1.10.10.10">
    <property type="entry name" value="Winged helix-like DNA-binding domain superfamily/Winged helix DNA-binding domain"/>
    <property type="match status" value="1"/>
</dbReference>
<keyword evidence="3" id="KW-0804">Transcription</keyword>
<dbReference type="InterPro" id="IPR036388">
    <property type="entry name" value="WH-like_DNA-bd_sf"/>
</dbReference>
<dbReference type="InterPro" id="IPR000792">
    <property type="entry name" value="Tscrpt_reg_LuxR_C"/>
</dbReference>
<evidence type="ECO:0000256" key="3">
    <source>
        <dbReference type="ARBA" id="ARBA00023163"/>
    </source>
</evidence>
<dbReference type="CDD" id="cd06170">
    <property type="entry name" value="LuxR_C_like"/>
    <property type="match status" value="1"/>
</dbReference>
<evidence type="ECO:0000313" key="5">
    <source>
        <dbReference type="EMBL" id="APW44826.1"/>
    </source>
</evidence>
<protein>
    <submittedName>
        <fullName evidence="5">Helix-turn-helix transcriptional regulator</fullName>
    </submittedName>
</protein>
<proteinExistence type="predicted"/>
<keyword evidence="2" id="KW-0238">DNA-binding</keyword>
<dbReference type="PRINTS" id="PR00038">
    <property type="entry name" value="HTHLUXR"/>
</dbReference>
<evidence type="ECO:0000256" key="2">
    <source>
        <dbReference type="ARBA" id="ARBA00023125"/>
    </source>
</evidence>
<name>A0A1P8KFR0_9BURK</name>
<dbReference type="PANTHER" id="PTHR44688:SF16">
    <property type="entry name" value="DNA-BINDING TRANSCRIPTIONAL ACTIVATOR DEVR_DOSR"/>
    <property type="match status" value="1"/>
</dbReference>
<dbReference type="eggNOG" id="COG2197">
    <property type="taxonomic scope" value="Bacteria"/>
</dbReference>
<dbReference type="PANTHER" id="PTHR44688">
    <property type="entry name" value="DNA-BINDING TRANSCRIPTIONAL ACTIVATOR DEVR_DOSR"/>
    <property type="match status" value="1"/>
</dbReference>
<keyword evidence="6" id="KW-1185">Reference proteome</keyword>
<evidence type="ECO:0000313" key="6">
    <source>
        <dbReference type="Proteomes" id="UP000186110"/>
    </source>
</evidence>
<evidence type="ECO:0000256" key="1">
    <source>
        <dbReference type="ARBA" id="ARBA00023015"/>
    </source>
</evidence>
<reference evidence="5 6" key="1">
    <citation type="submission" date="2017-01" db="EMBL/GenBank/DDBJ databases">
        <authorList>
            <person name="Mah S.A."/>
            <person name="Swanson W.J."/>
            <person name="Moy G.W."/>
            <person name="Vacquier V.D."/>
        </authorList>
    </citation>
    <scope>NUCLEOTIDE SEQUENCE [LARGE SCALE GENOMIC DNA]</scope>
    <source>
        <strain evidence="5 6">DSM 22694</strain>
    </source>
</reference>
<dbReference type="KEGG" id="rsb:RS694_11230"/>
<evidence type="ECO:0000259" key="4">
    <source>
        <dbReference type="PROSITE" id="PS50043"/>
    </source>
</evidence>
<dbReference type="GO" id="GO:0006355">
    <property type="term" value="P:regulation of DNA-templated transcription"/>
    <property type="evidence" value="ECO:0007669"/>
    <property type="project" value="InterPro"/>
</dbReference>
<gene>
    <name evidence="5" type="ORF">RS694_11230</name>
</gene>
<sequence length="260" mass="28291">MVMALGQPRFEDNLLDCLYPVVPAASWSVYRTGQHCRPTLFMSASHGVTDTTRDCWRAYLSGPYLKDRTLVAQPTSSAAALAGATGPMTQLCHIMAREVPVEHRAKVYEAHGVAERVSIVSLPGDGVVFAINFYRHQHQRPFTDGQLAMFGNLAPSLLALTRKHLALVGAPAIEADAEEGPVGPSLRSRLLALSPALTQRELDVCLRLLQGMTQDGIANDLGLSLPTVKTYRNRAFNRLGIHFRNELYALVMGASAVRGA</sequence>
<dbReference type="Proteomes" id="UP000186110">
    <property type="component" value="Chromosome"/>
</dbReference>
<dbReference type="InterPro" id="IPR016032">
    <property type="entry name" value="Sig_transdc_resp-reg_C-effctor"/>
</dbReference>
<dbReference type="Pfam" id="PF00196">
    <property type="entry name" value="GerE"/>
    <property type="match status" value="1"/>
</dbReference>
<dbReference type="SUPFAM" id="SSF46894">
    <property type="entry name" value="C-terminal effector domain of the bipartite response regulators"/>
    <property type="match status" value="1"/>
</dbReference>
<keyword evidence="1" id="KW-0805">Transcription regulation</keyword>
<dbReference type="AlphaFoldDB" id="A0A1P8KFR0"/>
<organism evidence="5 6">
    <name type="scientific">Rhodoferax saidenbachensis</name>
    <dbReference type="NCBI Taxonomy" id="1484693"/>
    <lineage>
        <taxon>Bacteria</taxon>
        <taxon>Pseudomonadati</taxon>
        <taxon>Pseudomonadota</taxon>
        <taxon>Betaproteobacteria</taxon>
        <taxon>Burkholderiales</taxon>
        <taxon>Comamonadaceae</taxon>
        <taxon>Rhodoferax</taxon>
    </lineage>
</organism>
<accession>A0A1P8KFR0</accession>
<dbReference type="PROSITE" id="PS50043">
    <property type="entry name" value="HTH_LUXR_2"/>
    <property type="match status" value="1"/>
</dbReference>
<dbReference type="GO" id="GO:0003677">
    <property type="term" value="F:DNA binding"/>
    <property type="evidence" value="ECO:0007669"/>
    <property type="project" value="UniProtKB-KW"/>
</dbReference>
<dbReference type="EMBL" id="CP019239">
    <property type="protein sequence ID" value="APW44826.1"/>
    <property type="molecule type" value="Genomic_DNA"/>
</dbReference>